<keyword evidence="3" id="KW-1185">Reference proteome</keyword>
<proteinExistence type="predicted"/>
<dbReference type="Proteomes" id="UP000823749">
    <property type="component" value="Chromosome 4"/>
</dbReference>
<dbReference type="EMBL" id="JACTNZ010000004">
    <property type="protein sequence ID" value="KAG5551660.1"/>
    <property type="molecule type" value="Genomic_DNA"/>
</dbReference>
<sequence>MSVFFFRVVLECSLMVTSTGANQISYGTMHHNFGSRSIRPRLKTIHMVGAVRRTQKMSYRKSVRAKYL</sequence>
<keyword evidence="1" id="KW-0732">Signal</keyword>
<organism evidence="2 3">
    <name type="scientific">Rhododendron griersonianum</name>
    <dbReference type="NCBI Taxonomy" id="479676"/>
    <lineage>
        <taxon>Eukaryota</taxon>
        <taxon>Viridiplantae</taxon>
        <taxon>Streptophyta</taxon>
        <taxon>Embryophyta</taxon>
        <taxon>Tracheophyta</taxon>
        <taxon>Spermatophyta</taxon>
        <taxon>Magnoliopsida</taxon>
        <taxon>eudicotyledons</taxon>
        <taxon>Gunneridae</taxon>
        <taxon>Pentapetalae</taxon>
        <taxon>asterids</taxon>
        <taxon>Ericales</taxon>
        <taxon>Ericaceae</taxon>
        <taxon>Ericoideae</taxon>
        <taxon>Rhodoreae</taxon>
        <taxon>Rhododendron</taxon>
    </lineage>
</organism>
<dbReference type="AlphaFoldDB" id="A0AAV6KH81"/>
<reference evidence="2" key="1">
    <citation type="submission" date="2020-08" db="EMBL/GenBank/DDBJ databases">
        <title>Plant Genome Project.</title>
        <authorList>
            <person name="Zhang R.-G."/>
        </authorList>
    </citation>
    <scope>NUCLEOTIDE SEQUENCE</scope>
    <source>
        <strain evidence="2">WSP0</strain>
        <tissue evidence="2">Leaf</tissue>
    </source>
</reference>
<comment type="caution">
    <text evidence="2">The sequence shown here is derived from an EMBL/GenBank/DDBJ whole genome shotgun (WGS) entry which is preliminary data.</text>
</comment>
<feature type="signal peptide" evidence="1">
    <location>
        <begin position="1"/>
        <end position="21"/>
    </location>
</feature>
<accession>A0AAV6KH81</accession>
<evidence type="ECO:0000313" key="3">
    <source>
        <dbReference type="Proteomes" id="UP000823749"/>
    </source>
</evidence>
<gene>
    <name evidence="2" type="ORF">RHGRI_009920</name>
</gene>
<feature type="chain" id="PRO_5043831917" description="Secreted protein" evidence="1">
    <location>
        <begin position="22"/>
        <end position="68"/>
    </location>
</feature>
<evidence type="ECO:0000313" key="2">
    <source>
        <dbReference type="EMBL" id="KAG5551660.1"/>
    </source>
</evidence>
<evidence type="ECO:0008006" key="4">
    <source>
        <dbReference type="Google" id="ProtNLM"/>
    </source>
</evidence>
<name>A0AAV6KH81_9ERIC</name>
<evidence type="ECO:0000256" key="1">
    <source>
        <dbReference type="SAM" id="SignalP"/>
    </source>
</evidence>
<protein>
    <recommendedName>
        <fullName evidence="4">Secreted protein</fullName>
    </recommendedName>
</protein>